<organism evidence="2 3">
    <name type="scientific">Cohnella candidum</name>
    <dbReference type="NCBI Taxonomy" id="2674991"/>
    <lineage>
        <taxon>Bacteria</taxon>
        <taxon>Bacillati</taxon>
        <taxon>Bacillota</taxon>
        <taxon>Bacilli</taxon>
        <taxon>Bacillales</taxon>
        <taxon>Paenibacillaceae</taxon>
        <taxon>Cohnella</taxon>
    </lineage>
</organism>
<keyword evidence="1" id="KW-1133">Transmembrane helix</keyword>
<reference evidence="2 3" key="1">
    <citation type="submission" date="2018-10" db="EMBL/GenBank/DDBJ databases">
        <title>Genome Sequence of Cohnella sp.</title>
        <authorList>
            <person name="Srinivasan S."/>
            <person name="Kim M.K."/>
        </authorList>
    </citation>
    <scope>NUCLEOTIDE SEQUENCE [LARGE SCALE GENOMIC DNA]</scope>
    <source>
        <strain evidence="2 3">18JY8-7</strain>
    </source>
</reference>
<keyword evidence="1" id="KW-0472">Membrane</keyword>
<name>A0A3G3JV12_9BACL</name>
<evidence type="ECO:0000256" key="1">
    <source>
        <dbReference type="SAM" id="Phobius"/>
    </source>
</evidence>
<dbReference type="Proteomes" id="UP000269097">
    <property type="component" value="Chromosome"/>
</dbReference>
<evidence type="ECO:0000313" key="2">
    <source>
        <dbReference type="EMBL" id="AYQ72093.1"/>
    </source>
</evidence>
<feature type="transmembrane region" description="Helical" evidence="1">
    <location>
        <begin position="20"/>
        <end position="40"/>
    </location>
</feature>
<sequence length="71" mass="8236">MINHLKNQMKINTKKGRCYLIGLLVVVLFVGLAGIIGNQYSGLKRMESIQRSLDDINQILREMNKRKENEF</sequence>
<proteinExistence type="predicted"/>
<keyword evidence="1" id="KW-0812">Transmembrane</keyword>
<dbReference type="EMBL" id="CP033433">
    <property type="protein sequence ID" value="AYQ72093.1"/>
    <property type="molecule type" value="Genomic_DNA"/>
</dbReference>
<keyword evidence="3" id="KW-1185">Reference proteome</keyword>
<evidence type="ECO:0000313" key="3">
    <source>
        <dbReference type="Proteomes" id="UP000269097"/>
    </source>
</evidence>
<dbReference type="AlphaFoldDB" id="A0A3G3JV12"/>
<gene>
    <name evidence="2" type="ORF">EAV92_05620</name>
</gene>
<protein>
    <submittedName>
        <fullName evidence="2">Uncharacterized protein</fullName>
    </submittedName>
</protein>
<accession>A0A3G3JV12</accession>
<dbReference type="KEGG" id="coh:EAV92_05620"/>